<feature type="chain" id="PRO_5041287139" evidence="2">
    <location>
        <begin position="33"/>
        <end position="162"/>
    </location>
</feature>
<evidence type="ECO:0000256" key="1">
    <source>
        <dbReference type="SAM" id="Coils"/>
    </source>
</evidence>
<dbReference type="AlphaFoldDB" id="A0AA36HDH9"/>
<keyword evidence="2" id="KW-0732">Signal</keyword>
<comment type="caution">
    <text evidence="3">The sequence shown here is derived from an EMBL/GenBank/DDBJ whole genome shotgun (WGS) entry which is preliminary data.</text>
</comment>
<organism evidence="3 4">
    <name type="scientific">Cylicocyclus nassatus</name>
    <name type="common">Nematode worm</name>
    <dbReference type="NCBI Taxonomy" id="53992"/>
    <lineage>
        <taxon>Eukaryota</taxon>
        <taxon>Metazoa</taxon>
        <taxon>Ecdysozoa</taxon>
        <taxon>Nematoda</taxon>
        <taxon>Chromadorea</taxon>
        <taxon>Rhabditida</taxon>
        <taxon>Rhabditina</taxon>
        <taxon>Rhabditomorpha</taxon>
        <taxon>Strongyloidea</taxon>
        <taxon>Strongylidae</taxon>
        <taxon>Cylicocyclus</taxon>
    </lineage>
</organism>
<dbReference type="EMBL" id="CATQJL010000316">
    <property type="protein sequence ID" value="CAJ0608593.1"/>
    <property type="molecule type" value="Genomic_DNA"/>
</dbReference>
<reference evidence="3" key="1">
    <citation type="submission" date="2023-07" db="EMBL/GenBank/DDBJ databases">
        <authorList>
            <consortium name="CYATHOMIX"/>
        </authorList>
    </citation>
    <scope>NUCLEOTIDE SEQUENCE</scope>
    <source>
        <strain evidence="3">N/A</strain>
    </source>
</reference>
<evidence type="ECO:0000313" key="4">
    <source>
        <dbReference type="Proteomes" id="UP001176961"/>
    </source>
</evidence>
<evidence type="ECO:0000256" key="2">
    <source>
        <dbReference type="SAM" id="SignalP"/>
    </source>
</evidence>
<protein>
    <submittedName>
        <fullName evidence="3">Uncharacterized protein</fullName>
    </submittedName>
</protein>
<feature type="signal peptide" evidence="2">
    <location>
        <begin position="1"/>
        <end position="32"/>
    </location>
</feature>
<evidence type="ECO:0000313" key="3">
    <source>
        <dbReference type="EMBL" id="CAJ0608593.1"/>
    </source>
</evidence>
<dbReference type="Proteomes" id="UP001176961">
    <property type="component" value="Unassembled WGS sequence"/>
</dbReference>
<sequence length="162" mass="18740">MIHSATSLPNKPASFEMRSFILAILLAALCHGDDSLFIDELEDLVPSMQDKNELEELEEDETMIRSDKKKKLDEILARQPEDIKKAYAKQVEREKLKHQEKLEEKMAKATNPAVREYLQQIEAINNDMSISEQKAKEEIKELKLKLSDEGKEKDMKPRKEDA</sequence>
<keyword evidence="1" id="KW-0175">Coiled coil</keyword>
<gene>
    <name evidence="3" type="ORF">CYNAS_LOCUS20576</name>
</gene>
<proteinExistence type="predicted"/>
<name>A0AA36HDH9_CYLNA</name>
<feature type="coiled-coil region" evidence="1">
    <location>
        <begin position="88"/>
        <end position="152"/>
    </location>
</feature>
<keyword evidence="4" id="KW-1185">Reference proteome</keyword>
<accession>A0AA36HDH9</accession>